<sequence length="627" mass="66533">MSRPCLAAAVSLIALIGAAGHALAQEAQPLRIGASVNGALTDGDAKAADDEYRYDDYRFQARAGQRLEAVLRSDAFDAYLAIYADGAAGEALAEDDDGLGDGTNARLRFTPERDGVYVLRARTYSGLDGGDYRLTLQERPPAPRAPRATGIRVGSTTGGELTASDPEQEDGGRYDAYVFRAGAGDRFVITLDSSDIDPVVRVGRMNGPDFTEIANNDDAPGGGLNSRLTFTAPSAGEYVIRATGVDERLGRYELGLAEAPPAPPSKPIAVGDEIKGKLGADSATNDDGQRADTYRFTGTAGQRIAIEMKSSEFDTYLTLRRASDGTMVAEDDDGAGSGTDSRIGRTLDADGDYVIEARGFSAEADGDYTLKLTETAPPPPPTPAVFGQTAEGEITDTDPQGENGKHYHAYAFSGTKGQRVQAILRSGDFDAYLEIGKAGEDFEVLASDDDGLSEGTDSRLTFTLPDSGDYIVRAMPLSGDGKGLYSFELSDRGPEPKPGSLLVGSTVRGVLKEASALTDEGAYFDAYRFQAKKDEKLRLTMVSNAFDSFIDLGRQDDDGDFSSLATDDDGLSDAHAKLDWTAPDDGWYVVRARAYGPNQTGAYALTVERQPAASARGGEGRSQTPSE</sequence>
<organism evidence="4 5">
    <name type="scientific">Candidatus Brevundimonas colombiensis</name>
    <dbReference type="NCBI Taxonomy" id="3121376"/>
    <lineage>
        <taxon>Bacteria</taxon>
        <taxon>Pseudomonadati</taxon>
        <taxon>Pseudomonadota</taxon>
        <taxon>Alphaproteobacteria</taxon>
        <taxon>Caulobacterales</taxon>
        <taxon>Caulobacteraceae</taxon>
        <taxon>Brevundimonas</taxon>
    </lineage>
</organism>
<feature type="region of interest" description="Disordered" evidence="1">
    <location>
        <begin position="131"/>
        <end position="171"/>
    </location>
</feature>
<dbReference type="InterPro" id="IPR007280">
    <property type="entry name" value="Peptidase_C_arc/bac"/>
</dbReference>
<keyword evidence="2" id="KW-0732">Signal</keyword>
<dbReference type="Gene3D" id="2.60.120.380">
    <property type="match status" value="5"/>
</dbReference>
<evidence type="ECO:0000259" key="3">
    <source>
        <dbReference type="PROSITE" id="PS50006"/>
    </source>
</evidence>
<dbReference type="Pfam" id="PF04151">
    <property type="entry name" value="PPC"/>
    <property type="match status" value="2"/>
</dbReference>
<dbReference type="EMBL" id="CP119326">
    <property type="protein sequence ID" value="WEK39503.1"/>
    <property type="molecule type" value="Genomic_DNA"/>
</dbReference>
<evidence type="ECO:0000256" key="1">
    <source>
        <dbReference type="SAM" id="MobiDB-lite"/>
    </source>
</evidence>
<accession>A0AAJ5WZP2</accession>
<feature type="domain" description="FHA" evidence="3">
    <location>
        <begin position="550"/>
        <end position="600"/>
    </location>
</feature>
<evidence type="ECO:0000313" key="5">
    <source>
        <dbReference type="Proteomes" id="UP001213664"/>
    </source>
</evidence>
<dbReference type="PROSITE" id="PS50006">
    <property type="entry name" value="FHA_DOMAIN"/>
    <property type="match status" value="1"/>
</dbReference>
<dbReference type="InterPro" id="IPR000253">
    <property type="entry name" value="FHA_dom"/>
</dbReference>
<name>A0AAJ5WZP2_9CAUL</name>
<evidence type="ECO:0000313" key="4">
    <source>
        <dbReference type="EMBL" id="WEK39503.1"/>
    </source>
</evidence>
<proteinExistence type="predicted"/>
<evidence type="ECO:0000256" key="2">
    <source>
        <dbReference type="SAM" id="SignalP"/>
    </source>
</evidence>
<feature type="signal peptide" evidence="2">
    <location>
        <begin position="1"/>
        <end position="24"/>
    </location>
</feature>
<feature type="chain" id="PRO_5042501569" evidence="2">
    <location>
        <begin position="25"/>
        <end position="627"/>
    </location>
</feature>
<dbReference type="AlphaFoldDB" id="A0AAJ5WZP2"/>
<feature type="region of interest" description="Disordered" evidence="1">
    <location>
        <begin position="608"/>
        <end position="627"/>
    </location>
</feature>
<protein>
    <submittedName>
        <fullName evidence="4">PPC domain-containing protein</fullName>
    </submittedName>
</protein>
<reference evidence="4" key="1">
    <citation type="submission" date="2023-03" db="EMBL/GenBank/DDBJ databases">
        <title>Andean soil-derived lignocellulolytic bacterial consortium as a source of novel taxa and putative plastic-active enzymes.</title>
        <authorList>
            <person name="Diaz-Garcia L."/>
            <person name="Chuvochina M."/>
            <person name="Feuerriegel G."/>
            <person name="Bunk B."/>
            <person name="Sproer C."/>
            <person name="Streit W.R."/>
            <person name="Rodriguez L.M."/>
            <person name="Overmann J."/>
            <person name="Jimenez D.J."/>
        </authorList>
    </citation>
    <scope>NUCLEOTIDE SEQUENCE</scope>
    <source>
        <strain evidence="4">MAG 833</strain>
    </source>
</reference>
<dbReference type="Proteomes" id="UP001213664">
    <property type="component" value="Chromosome"/>
</dbReference>
<gene>
    <name evidence="4" type="ORF">P0Y50_13310</name>
</gene>